<evidence type="ECO:0000313" key="4">
    <source>
        <dbReference type="Proteomes" id="UP000324611"/>
    </source>
</evidence>
<feature type="chain" id="PRO_5022823468" evidence="1">
    <location>
        <begin position="19"/>
        <end position="201"/>
    </location>
</feature>
<feature type="domain" description="Thioredoxin" evidence="2">
    <location>
        <begin position="23"/>
        <end position="180"/>
    </location>
</feature>
<organism evidence="3 4">
    <name type="scientific">Chitinophaga agrisoli</name>
    <dbReference type="NCBI Taxonomy" id="2607653"/>
    <lineage>
        <taxon>Bacteria</taxon>
        <taxon>Pseudomonadati</taxon>
        <taxon>Bacteroidota</taxon>
        <taxon>Chitinophagia</taxon>
        <taxon>Chitinophagales</taxon>
        <taxon>Chitinophagaceae</taxon>
        <taxon>Chitinophaga</taxon>
    </lineage>
</organism>
<reference evidence="3 4" key="1">
    <citation type="submission" date="2019-09" db="EMBL/GenBank/DDBJ databases">
        <title>Chitinophaga ginsengihumi sp. nov., isolated from soil of ginseng rhizosphere.</title>
        <authorList>
            <person name="Lee J."/>
        </authorList>
    </citation>
    <scope>NUCLEOTIDE SEQUENCE [LARGE SCALE GENOMIC DNA]</scope>
    <source>
        <strain evidence="3 4">BN140078</strain>
    </source>
</reference>
<proteinExistence type="predicted"/>
<feature type="signal peptide" evidence="1">
    <location>
        <begin position="1"/>
        <end position="18"/>
    </location>
</feature>
<dbReference type="EMBL" id="VUOC01000004">
    <property type="protein sequence ID" value="KAA2238716.1"/>
    <property type="molecule type" value="Genomic_DNA"/>
</dbReference>
<dbReference type="InterPro" id="IPR047262">
    <property type="entry name" value="PRX-like1"/>
</dbReference>
<evidence type="ECO:0000256" key="1">
    <source>
        <dbReference type="SAM" id="SignalP"/>
    </source>
</evidence>
<keyword evidence="4" id="KW-1185">Reference proteome</keyword>
<evidence type="ECO:0000313" key="3">
    <source>
        <dbReference type="EMBL" id="KAA2238716.1"/>
    </source>
</evidence>
<accession>A0A5B2VJJ5</accession>
<dbReference type="RefSeq" id="WP_149839895.1">
    <property type="nucleotide sequence ID" value="NZ_VUOC01000004.1"/>
</dbReference>
<dbReference type="PANTHER" id="PTHR43640:SF1">
    <property type="entry name" value="THIOREDOXIN-DEPENDENT PEROXIREDOXIN"/>
    <property type="match status" value="1"/>
</dbReference>
<dbReference type="Pfam" id="PF00578">
    <property type="entry name" value="AhpC-TSA"/>
    <property type="match status" value="1"/>
</dbReference>
<dbReference type="GO" id="GO:0016209">
    <property type="term" value="F:antioxidant activity"/>
    <property type="evidence" value="ECO:0007669"/>
    <property type="project" value="InterPro"/>
</dbReference>
<dbReference type="InterPro" id="IPR013766">
    <property type="entry name" value="Thioredoxin_domain"/>
</dbReference>
<evidence type="ECO:0000259" key="2">
    <source>
        <dbReference type="PROSITE" id="PS51352"/>
    </source>
</evidence>
<dbReference type="SUPFAM" id="SSF52833">
    <property type="entry name" value="Thioredoxin-like"/>
    <property type="match status" value="1"/>
</dbReference>
<dbReference type="InterPro" id="IPR036249">
    <property type="entry name" value="Thioredoxin-like_sf"/>
</dbReference>
<dbReference type="InterPro" id="IPR000866">
    <property type="entry name" value="AhpC/TSA"/>
</dbReference>
<dbReference type="Gene3D" id="3.40.30.10">
    <property type="entry name" value="Glutaredoxin"/>
    <property type="match status" value="1"/>
</dbReference>
<reference evidence="3 4" key="2">
    <citation type="submission" date="2019-09" db="EMBL/GenBank/DDBJ databases">
        <authorList>
            <person name="Jin C."/>
        </authorList>
    </citation>
    <scope>NUCLEOTIDE SEQUENCE [LARGE SCALE GENOMIC DNA]</scope>
    <source>
        <strain evidence="3 4">BN140078</strain>
    </source>
</reference>
<sequence>MKRLLMLSLLALALMALAQETGYQVGQVVTDFTLKNTDQQTVSLAGYPQAKGYIVIFGCNTCPVSRGYENRMVALQDKFAARGYPVIMINPNDPEAQPGESFEDMQQHAQKSKLNFPYLEDPGQVITRRFGALRTPHVFVLQKTPKGNVVAYIGAIDNDPDNGNNSKINYVQNAVTALLAGQQPEVTFTKAVGCGVKSRRS</sequence>
<name>A0A5B2VJJ5_9BACT</name>
<gene>
    <name evidence="3" type="ORF">F0L74_21090</name>
</gene>
<dbReference type="PANTHER" id="PTHR43640">
    <property type="entry name" value="OS07G0260300 PROTEIN"/>
    <property type="match status" value="1"/>
</dbReference>
<dbReference type="GO" id="GO:0016491">
    <property type="term" value="F:oxidoreductase activity"/>
    <property type="evidence" value="ECO:0007669"/>
    <property type="project" value="InterPro"/>
</dbReference>
<dbReference type="Proteomes" id="UP000324611">
    <property type="component" value="Unassembled WGS sequence"/>
</dbReference>
<dbReference type="PROSITE" id="PS51352">
    <property type="entry name" value="THIOREDOXIN_2"/>
    <property type="match status" value="1"/>
</dbReference>
<dbReference type="AlphaFoldDB" id="A0A5B2VJJ5"/>
<comment type="caution">
    <text evidence="3">The sequence shown here is derived from an EMBL/GenBank/DDBJ whole genome shotgun (WGS) entry which is preliminary data.</text>
</comment>
<protein>
    <submittedName>
        <fullName evidence="3">Thioredoxin family protein</fullName>
    </submittedName>
</protein>
<dbReference type="CDD" id="cd02969">
    <property type="entry name" value="PRX_like1"/>
    <property type="match status" value="1"/>
</dbReference>
<keyword evidence="1" id="KW-0732">Signal</keyword>